<keyword evidence="5" id="KW-0449">Lipoprotein</keyword>
<evidence type="ECO:0000256" key="4">
    <source>
        <dbReference type="ARBA" id="ARBA00023139"/>
    </source>
</evidence>
<dbReference type="SMART" id="SM00062">
    <property type="entry name" value="PBPb"/>
    <property type="match status" value="1"/>
</dbReference>
<reference evidence="10 11" key="1">
    <citation type="submission" date="2024-09" db="EMBL/GenBank/DDBJ databases">
        <authorList>
            <person name="Sun Q."/>
            <person name="Mori K."/>
        </authorList>
    </citation>
    <scope>NUCLEOTIDE SEQUENCE [LARGE SCALE GENOMIC DNA]</scope>
    <source>
        <strain evidence="10 11">CGMCC 1.9126</strain>
    </source>
</reference>
<keyword evidence="4" id="KW-0564">Palmitate</keyword>
<evidence type="ECO:0000256" key="6">
    <source>
        <dbReference type="RuleBase" id="RU003744"/>
    </source>
</evidence>
<dbReference type="RefSeq" id="WP_160546727.1">
    <property type="nucleotide sequence ID" value="NZ_JBHLUU010000105.1"/>
</dbReference>
<keyword evidence="11" id="KW-1185">Reference proteome</keyword>
<dbReference type="InterPro" id="IPR018313">
    <property type="entry name" value="SBP_3_CS"/>
</dbReference>
<comment type="subcellular location">
    <subcellularLocation>
        <location evidence="1">Cell envelope</location>
    </subcellularLocation>
</comment>
<proteinExistence type="inferred from homology"/>
<comment type="caution">
    <text evidence="10">The sequence shown here is derived from an EMBL/GenBank/DDBJ whole genome shotgun (WGS) entry which is preliminary data.</text>
</comment>
<dbReference type="InterPro" id="IPR001638">
    <property type="entry name" value="Solute-binding_3/MltF_N"/>
</dbReference>
<sequence>MKKFYSVFMLVLVMSILVACGTSNPSTSGSEEQDETEEKKVLVMGTSADFPPFEYIDTAKSEEIIGFDVDIIHALAEKLGYEVEIKDMDFSGLIAALQAGKVDFVMSGMAPTAERKQNVDFTDSYYRSDLVLLFEEDSKITNADDLSGKVLGTQVNSFQEEVAKELNDTVDFTLETRDRTPDLIQELKSKRFDAVIMEEAVAIGYMSTNDNLKTISVPNGETPGTAIAFPKGSELTEEFNTALKEMMDSGEIDELVVKWFVE</sequence>
<evidence type="ECO:0000256" key="7">
    <source>
        <dbReference type="SAM" id="SignalP"/>
    </source>
</evidence>
<feature type="chain" id="PRO_5045415923" evidence="7">
    <location>
        <begin position="20"/>
        <end position="262"/>
    </location>
</feature>
<dbReference type="PROSITE" id="PS51257">
    <property type="entry name" value="PROKAR_LIPOPROTEIN"/>
    <property type="match status" value="1"/>
</dbReference>
<dbReference type="PANTHER" id="PTHR35936">
    <property type="entry name" value="MEMBRANE-BOUND LYTIC MUREIN TRANSGLYCOSYLASE F"/>
    <property type="match status" value="1"/>
</dbReference>
<dbReference type="SUPFAM" id="SSF53850">
    <property type="entry name" value="Periplasmic binding protein-like II"/>
    <property type="match status" value="1"/>
</dbReference>
<evidence type="ECO:0000259" key="8">
    <source>
        <dbReference type="SMART" id="SM00062"/>
    </source>
</evidence>
<dbReference type="SMART" id="SM00079">
    <property type="entry name" value="PBPe"/>
    <property type="match status" value="1"/>
</dbReference>
<dbReference type="Proteomes" id="UP001589738">
    <property type="component" value="Unassembled WGS sequence"/>
</dbReference>
<evidence type="ECO:0000256" key="1">
    <source>
        <dbReference type="ARBA" id="ARBA00004196"/>
    </source>
</evidence>
<protein>
    <submittedName>
        <fullName evidence="10">Transporter substrate-binding domain-containing protein</fullName>
    </submittedName>
</protein>
<evidence type="ECO:0000256" key="5">
    <source>
        <dbReference type="ARBA" id="ARBA00023288"/>
    </source>
</evidence>
<feature type="domain" description="Solute-binding protein family 3/N-terminal" evidence="8">
    <location>
        <begin position="41"/>
        <end position="262"/>
    </location>
</feature>
<accession>A0ABV6KX96</accession>
<keyword evidence="3 7" id="KW-0732">Signal</keyword>
<gene>
    <name evidence="10" type="ORF">ACFFHF_14930</name>
</gene>
<dbReference type="InterPro" id="IPR001320">
    <property type="entry name" value="Iontro_rcpt_C"/>
</dbReference>
<organism evidence="10 11">
    <name type="scientific">Robertmurraya beringensis</name>
    <dbReference type="NCBI Taxonomy" id="641660"/>
    <lineage>
        <taxon>Bacteria</taxon>
        <taxon>Bacillati</taxon>
        <taxon>Bacillota</taxon>
        <taxon>Bacilli</taxon>
        <taxon>Bacillales</taxon>
        <taxon>Bacillaceae</taxon>
        <taxon>Robertmurraya</taxon>
    </lineage>
</organism>
<dbReference type="PROSITE" id="PS01039">
    <property type="entry name" value="SBP_BACTERIAL_3"/>
    <property type="match status" value="1"/>
</dbReference>
<evidence type="ECO:0000313" key="11">
    <source>
        <dbReference type="Proteomes" id="UP001589738"/>
    </source>
</evidence>
<feature type="signal peptide" evidence="7">
    <location>
        <begin position="1"/>
        <end position="19"/>
    </location>
</feature>
<name>A0ABV6KX96_9BACI</name>
<evidence type="ECO:0000259" key="9">
    <source>
        <dbReference type="SMART" id="SM00079"/>
    </source>
</evidence>
<evidence type="ECO:0000256" key="3">
    <source>
        <dbReference type="ARBA" id="ARBA00022729"/>
    </source>
</evidence>
<dbReference type="PANTHER" id="PTHR35936:SF17">
    <property type="entry name" value="ARGININE-BINDING EXTRACELLULAR PROTEIN ARTP"/>
    <property type="match status" value="1"/>
</dbReference>
<dbReference type="Gene3D" id="3.40.190.10">
    <property type="entry name" value="Periplasmic binding protein-like II"/>
    <property type="match status" value="2"/>
</dbReference>
<dbReference type="EMBL" id="JBHLUU010000105">
    <property type="protein sequence ID" value="MFC0476503.1"/>
    <property type="molecule type" value="Genomic_DNA"/>
</dbReference>
<evidence type="ECO:0000313" key="10">
    <source>
        <dbReference type="EMBL" id="MFC0476503.1"/>
    </source>
</evidence>
<comment type="similarity">
    <text evidence="2 6">Belongs to the bacterial solute-binding protein 3 family.</text>
</comment>
<feature type="domain" description="Ionotropic glutamate receptor C-terminal" evidence="9">
    <location>
        <begin position="41"/>
        <end position="262"/>
    </location>
</feature>
<dbReference type="Pfam" id="PF00497">
    <property type="entry name" value="SBP_bac_3"/>
    <property type="match status" value="1"/>
</dbReference>
<evidence type="ECO:0000256" key="2">
    <source>
        <dbReference type="ARBA" id="ARBA00010333"/>
    </source>
</evidence>